<dbReference type="GO" id="GO:0016788">
    <property type="term" value="F:hydrolase activity, acting on ester bonds"/>
    <property type="evidence" value="ECO:0007669"/>
    <property type="project" value="InterPro"/>
</dbReference>
<dbReference type="InterPro" id="IPR032466">
    <property type="entry name" value="Metal_Hydrolase"/>
</dbReference>
<dbReference type="SUPFAM" id="SSF51556">
    <property type="entry name" value="Metallo-dependent hydrolases"/>
    <property type="match status" value="1"/>
</dbReference>
<dbReference type="PANTHER" id="PTHR46124:SF4">
    <property type="entry name" value="HYDROLASE TATD"/>
    <property type="match status" value="1"/>
</dbReference>
<name>A0A382ZA09_9ZZZZ</name>
<accession>A0A382ZA09</accession>
<reference evidence="1" key="1">
    <citation type="submission" date="2018-05" db="EMBL/GenBank/DDBJ databases">
        <authorList>
            <person name="Lanie J.A."/>
            <person name="Ng W.-L."/>
            <person name="Kazmierczak K.M."/>
            <person name="Andrzejewski T.M."/>
            <person name="Davidsen T.M."/>
            <person name="Wayne K.J."/>
            <person name="Tettelin H."/>
            <person name="Glass J.I."/>
            <person name="Rusch D."/>
            <person name="Podicherti R."/>
            <person name="Tsui H.-C.T."/>
            <person name="Winkler M.E."/>
        </authorList>
    </citation>
    <scope>NUCLEOTIDE SEQUENCE</scope>
</reference>
<protein>
    <recommendedName>
        <fullName evidence="2">Hydrolase TatD</fullName>
    </recommendedName>
</protein>
<gene>
    <name evidence="1" type="ORF">METZ01_LOCUS445176</name>
</gene>
<evidence type="ECO:0000313" key="1">
    <source>
        <dbReference type="EMBL" id="SVD92322.1"/>
    </source>
</evidence>
<organism evidence="1">
    <name type="scientific">marine metagenome</name>
    <dbReference type="NCBI Taxonomy" id="408172"/>
    <lineage>
        <taxon>unclassified sequences</taxon>
        <taxon>metagenomes</taxon>
        <taxon>ecological metagenomes</taxon>
    </lineage>
</organism>
<dbReference type="AlphaFoldDB" id="A0A382ZA09"/>
<evidence type="ECO:0008006" key="2">
    <source>
        <dbReference type="Google" id="ProtNLM"/>
    </source>
</evidence>
<dbReference type="InterPro" id="IPR001130">
    <property type="entry name" value="TatD-like"/>
</dbReference>
<dbReference type="GO" id="GO:0005829">
    <property type="term" value="C:cytosol"/>
    <property type="evidence" value="ECO:0007669"/>
    <property type="project" value="TreeGrafter"/>
</dbReference>
<sequence length="122" mass="13508">NEAIEIVEKINDECLSGVFHCFTGDVGDAKRITDLGNFYLGIGGVLTFKNGGVDKTIEQIDLKHVMLETDSPYLTPTPFRGKRNESKYILNIAEKLAEVKGVSLEKIAEITNKNASNLFNIF</sequence>
<dbReference type="Gene3D" id="3.20.20.140">
    <property type="entry name" value="Metal-dependent hydrolases"/>
    <property type="match status" value="1"/>
</dbReference>
<feature type="non-terminal residue" evidence="1">
    <location>
        <position position="1"/>
    </location>
</feature>
<dbReference type="Pfam" id="PF01026">
    <property type="entry name" value="TatD_DNase"/>
    <property type="match status" value="1"/>
</dbReference>
<proteinExistence type="predicted"/>
<dbReference type="EMBL" id="UINC01182227">
    <property type="protein sequence ID" value="SVD92322.1"/>
    <property type="molecule type" value="Genomic_DNA"/>
</dbReference>
<dbReference type="PANTHER" id="PTHR46124">
    <property type="entry name" value="D-AMINOACYL-TRNA DEACYLASE"/>
    <property type="match status" value="1"/>
</dbReference>